<gene>
    <name evidence="2" type="ORF">SNOG_03840</name>
</gene>
<feature type="compositionally biased region" description="Basic and acidic residues" evidence="1">
    <location>
        <begin position="152"/>
        <end position="162"/>
    </location>
</feature>
<protein>
    <submittedName>
        <fullName evidence="2">Uncharacterized protein</fullName>
    </submittedName>
</protein>
<dbReference type="KEGG" id="pno:SNOG_03840"/>
<name>Q0UWM4_PHANO</name>
<feature type="region of interest" description="Disordered" evidence="1">
    <location>
        <begin position="133"/>
        <end position="162"/>
    </location>
</feature>
<dbReference type="RefSeq" id="XP_001794386.1">
    <property type="nucleotide sequence ID" value="XM_001794334.1"/>
</dbReference>
<accession>Q0UWM4</accession>
<dbReference type="EMBL" id="CH445329">
    <property type="protein sequence ID" value="EAT89045.1"/>
    <property type="molecule type" value="Genomic_DNA"/>
</dbReference>
<evidence type="ECO:0000256" key="1">
    <source>
        <dbReference type="SAM" id="MobiDB-lite"/>
    </source>
</evidence>
<organism evidence="2 3">
    <name type="scientific">Phaeosphaeria nodorum (strain SN15 / ATCC MYA-4574 / FGSC 10173)</name>
    <name type="common">Glume blotch fungus</name>
    <name type="synonym">Parastagonospora nodorum</name>
    <dbReference type="NCBI Taxonomy" id="321614"/>
    <lineage>
        <taxon>Eukaryota</taxon>
        <taxon>Fungi</taxon>
        <taxon>Dikarya</taxon>
        <taxon>Ascomycota</taxon>
        <taxon>Pezizomycotina</taxon>
        <taxon>Dothideomycetes</taxon>
        <taxon>Pleosporomycetidae</taxon>
        <taxon>Pleosporales</taxon>
        <taxon>Pleosporineae</taxon>
        <taxon>Phaeosphaeriaceae</taxon>
        <taxon>Parastagonospora</taxon>
    </lineage>
</organism>
<evidence type="ECO:0000313" key="3">
    <source>
        <dbReference type="Proteomes" id="UP000001055"/>
    </source>
</evidence>
<sequence length="162" mass="18036">MRLGTPEFLASPQFLVTGADDRGVTSEKTGLGRGCRRSDMSEAIRILHAMRRQVLTPCDAFGMLRHTKWGRETPVGTPCGVQAPWDARRGITESWRRQMRPSHRVGSQALLCRQEATASRYSQAHAMSPLVGPIHSPHFSREVAPSESSALDSERIEQQRNS</sequence>
<reference evidence="3" key="1">
    <citation type="journal article" date="2007" name="Plant Cell">
        <title>Dothideomycete-plant interactions illuminated by genome sequencing and EST analysis of the wheat pathogen Stagonospora nodorum.</title>
        <authorList>
            <person name="Hane J.K."/>
            <person name="Lowe R.G."/>
            <person name="Solomon P.S."/>
            <person name="Tan K.C."/>
            <person name="Schoch C.L."/>
            <person name="Spatafora J.W."/>
            <person name="Crous P.W."/>
            <person name="Kodira C."/>
            <person name="Birren B.W."/>
            <person name="Galagan J.E."/>
            <person name="Torriani S.F."/>
            <person name="McDonald B.A."/>
            <person name="Oliver R.P."/>
        </authorList>
    </citation>
    <scope>NUCLEOTIDE SEQUENCE [LARGE SCALE GENOMIC DNA]</scope>
    <source>
        <strain evidence="3">SN15 / ATCC MYA-4574 / FGSC 10173</strain>
    </source>
</reference>
<dbReference type="Proteomes" id="UP000001055">
    <property type="component" value="Unassembled WGS sequence"/>
</dbReference>
<dbReference type="AlphaFoldDB" id="Q0UWM4"/>
<dbReference type="GeneID" id="5971249"/>
<dbReference type="InParanoid" id="Q0UWM4"/>
<evidence type="ECO:0000313" key="2">
    <source>
        <dbReference type="EMBL" id="EAT89045.1"/>
    </source>
</evidence>
<proteinExistence type="predicted"/>